<dbReference type="InterPro" id="IPR020911">
    <property type="entry name" value="UPF0325"/>
</dbReference>
<evidence type="ECO:0000313" key="1">
    <source>
        <dbReference type="EMBL" id="RDE19411.1"/>
    </source>
</evidence>
<protein>
    <submittedName>
        <fullName evidence="1">DUF3461 family protein</fullName>
    </submittedName>
</protein>
<dbReference type="EMBL" id="QQOH01000003">
    <property type="protein sequence ID" value="RDE19411.1"/>
    <property type="molecule type" value="Genomic_DNA"/>
</dbReference>
<name>A0A369WDM0_9GAMM</name>
<dbReference type="OrthoDB" id="5624524at2"/>
<reference evidence="1 2" key="1">
    <citation type="submission" date="2018-07" db="EMBL/GenBank/DDBJ databases">
        <title>Motiliproteus coralliicola sp. nov., a bacterium isolated from Coral.</title>
        <authorList>
            <person name="Wang G."/>
        </authorList>
    </citation>
    <scope>NUCLEOTIDE SEQUENCE [LARGE SCALE GENOMIC DNA]</scope>
    <source>
        <strain evidence="1 2">C34</strain>
    </source>
</reference>
<accession>A0A369WDM0</accession>
<comment type="caution">
    <text evidence="1">The sequence shown here is derived from an EMBL/GenBank/DDBJ whole genome shotgun (WGS) entry which is preliminary data.</text>
</comment>
<dbReference type="Pfam" id="PF11944">
    <property type="entry name" value="DUF3461"/>
    <property type="match status" value="1"/>
</dbReference>
<organism evidence="1 2">
    <name type="scientific">Motiliproteus coralliicola</name>
    <dbReference type="NCBI Taxonomy" id="2283196"/>
    <lineage>
        <taxon>Bacteria</taxon>
        <taxon>Pseudomonadati</taxon>
        <taxon>Pseudomonadota</taxon>
        <taxon>Gammaproteobacteria</taxon>
        <taxon>Oceanospirillales</taxon>
        <taxon>Oceanospirillaceae</taxon>
        <taxon>Motiliproteus</taxon>
    </lineage>
</organism>
<dbReference type="Proteomes" id="UP000253769">
    <property type="component" value="Unassembled WGS sequence"/>
</dbReference>
<dbReference type="AlphaFoldDB" id="A0A369WDM0"/>
<dbReference type="RefSeq" id="WP_114695755.1">
    <property type="nucleotide sequence ID" value="NZ_QQOH01000003.1"/>
</dbReference>
<evidence type="ECO:0000313" key="2">
    <source>
        <dbReference type="Proteomes" id="UP000253769"/>
    </source>
</evidence>
<keyword evidence="2" id="KW-1185">Reference proteome</keyword>
<proteinExistence type="predicted"/>
<gene>
    <name evidence="1" type="ORF">DV711_10970</name>
</gene>
<sequence>MKQTSSNYPVLEEMGVQSFDQVSHFKVRRERNADVLKIYYVRPKGSLLSRSKKFTFVRTDKNVMAQYKDISGWEQYKGSCPRLQQAVAELTELTQPEQVSQVDQKTQFLNDLDHLEKVVLAKIEEMRRQVKELD</sequence>